<sequence length="109" mass="13273">MKERFMASCFCIKAKQVVERTLFQANFRRRRQHLEEEKLAFLISQRHIADEVITSKGETLKVCLKEMMRYKVKLHSAWDESYYQRIRRRIQTSCPESMSHRMWEQVPAF</sequence>
<accession>A0A4Y2VQC5</accession>
<proteinExistence type="predicted"/>
<dbReference type="Proteomes" id="UP000499080">
    <property type="component" value="Unassembled WGS sequence"/>
</dbReference>
<comment type="caution">
    <text evidence="1">The sequence shown here is derived from an EMBL/GenBank/DDBJ whole genome shotgun (WGS) entry which is preliminary data.</text>
</comment>
<keyword evidence="2" id="KW-1185">Reference proteome</keyword>
<dbReference type="EMBL" id="BGPR01050534">
    <property type="protein sequence ID" value="GBO27525.1"/>
    <property type="molecule type" value="Genomic_DNA"/>
</dbReference>
<organism evidence="1 2">
    <name type="scientific">Araneus ventricosus</name>
    <name type="common">Orbweaver spider</name>
    <name type="synonym">Epeira ventricosa</name>
    <dbReference type="NCBI Taxonomy" id="182803"/>
    <lineage>
        <taxon>Eukaryota</taxon>
        <taxon>Metazoa</taxon>
        <taxon>Ecdysozoa</taxon>
        <taxon>Arthropoda</taxon>
        <taxon>Chelicerata</taxon>
        <taxon>Arachnida</taxon>
        <taxon>Araneae</taxon>
        <taxon>Araneomorphae</taxon>
        <taxon>Entelegynae</taxon>
        <taxon>Araneoidea</taxon>
        <taxon>Araneidae</taxon>
        <taxon>Araneus</taxon>
    </lineage>
</organism>
<reference evidence="1 2" key="1">
    <citation type="journal article" date="2019" name="Sci. Rep.">
        <title>Orb-weaving spider Araneus ventricosus genome elucidates the spidroin gene catalogue.</title>
        <authorList>
            <person name="Kono N."/>
            <person name="Nakamura H."/>
            <person name="Ohtoshi R."/>
            <person name="Moran D.A.P."/>
            <person name="Shinohara A."/>
            <person name="Yoshida Y."/>
            <person name="Fujiwara M."/>
            <person name="Mori M."/>
            <person name="Tomita M."/>
            <person name="Arakawa K."/>
        </authorList>
    </citation>
    <scope>NUCLEOTIDE SEQUENCE [LARGE SCALE GENOMIC DNA]</scope>
</reference>
<protein>
    <submittedName>
        <fullName evidence="1">Uncharacterized protein</fullName>
    </submittedName>
</protein>
<dbReference type="AlphaFoldDB" id="A0A4Y2VQC5"/>
<evidence type="ECO:0000313" key="1">
    <source>
        <dbReference type="EMBL" id="GBO27525.1"/>
    </source>
</evidence>
<evidence type="ECO:0000313" key="2">
    <source>
        <dbReference type="Proteomes" id="UP000499080"/>
    </source>
</evidence>
<name>A0A4Y2VQC5_ARAVE</name>
<gene>
    <name evidence="1" type="ORF">AVEN_145358_1</name>
</gene>